<dbReference type="AlphaFoldDB" id="A0AA35PIS9"/>
<feature type="region of interest" description="Disordered" evidence="1">
    <location>
        <begin position="161"/>
        <end position="183"/>
    </location>
</feature>
<accession>A0AA35PIS9</accession>
<dbReference type="EMBL" id="OX395138">
    <property type="protein sequence ID" value="CAI5790511.1"/>
    <property type="molecule type" value="Genomic_DNA"/>
</dbReference>
<evidence type="ECO:0000313" key="4">
    <source>
        <dbReference type="Proteomes" id="UP001178461"/>
    </source>
</evidence>
<feature type="chain" id="PRO_5041215175" evidence="2">
    <location>
        <begin position="18"/>
        <end position="239"/>
    </location>
</feature>
<sequence>MILLLGLCLCCIHLTRQETCPTPGTLTKPNIFLETSPSDEADEVLVKCQIPPVSPFTRIILCEDGVEIKSQKQKDAIFLYKFSYKISRASTRQLSCMYQNKDKNNQVNNSSPSDARNLYVSERGTWRTDFNEDFRIHAGASNNAGSLGFEISLGIIKRRATRHPERENQTQGQSVGSLNDESEQNPLHVYSDISLSPVSGIYCQAEAPKGILHPAYSHVSFKKRQEAHPALGRFYEEEV</sequence>
<feature type="compositionally biased region" description="Polar residues" evidence="1">
    <location>
        <begin position="169"/>
        <end position="179"/>
    </location>
</feature>
<keyword evidence="2" id="KW-0732">Signal</keyword>
<protein>
    <submittedName>
        <fullName evidence="3">Uncharacterized protein</fullName>
    </submittedName>
</protein>
<dbReference type="InterPro" id="IPR013783">
    <property type="entry name" value="Ig-like_fold"/>
</dbReference>
<organism evidence="3 4">
    <name type="scientific">Podarcis lilfordi</name>
    <name type="common">Lilford's wall lizard</name>
    <dbReference type="NCBI Taxonomy" id="74358"/>
    <lineage>
        <taxon>Eukaryota</taxon>
        <taxon>Metazoa</taxon>
        <taxon>Chordata</taxon>
        <taxon>Craniata</taxon>
        <taxon>Vertebrata</taxon>
        <taxon>Euteleostomi</taxon>
        <taxon>Lepidosauria</taxon>
        <taxon>Squamata</taxon>
        <taxon>Bifurcata</taxon>
        <taxon>Unidentata</taxon>
        <taxon>Episquamata</taxon>
        <taxon>Laterata</taxon>
        <taxon>Lacertibaenia</taxon>
        <taxon>Lacertidae</taxon>
        <taxon>Podarcis</taxon>
    </lineage>
</organism>
<name>A0AA35PIS9_9SAUR</name>
<keyword evidence="4" id="KW-1185">Reference proteome</keyword>
<dbReference type="Gene3D" id="2.60.40.10">
    <property type="entry name" value="Immunoglobulins"/>
    <property type="match status" value="1"/>
</dbReference>
<evidence type="ECO:0000256" key="2">
    <source>
        <dbReference type="SAM" id="SignalP"/>
    </source>
</evidence>
<evidence type="ECO:0000256" key="1">
    <source>
        <dbReference type="SAM" id="MobiDB-lite"/>
    </source>
</evidence>
<dbReference type="Proteomes" id="UP001178461">
    <property type="component" value="Chromosome 13"/>
</dbReference>
<proteinExistence type="predicted"/>
<reference evidence="3" key="1">
    <citation type="submission" date="2022-12" db="EMBL/GenBank/DDBJ databases">
        <authorList>
            <person name="Alioto T."/>
            <person name="Alioto T."/>
            <person name="Gomez Garrido J."/>
        </authorList>
    </citation>
    <scope>NUCLEOTIDE SEQUENCE</scope>
</reference>
<feature type="signal peptide" evidence="2">
    <location>
        <begin position="1"/>
        <end position="17"/>
    </location>
</feature>
<gene>
    <name evidence="3" type="ORF">PODLI_1B007121</name>
</gene>
<evidence type="ECO:0000313" key="3">
    <source>
        <dbReference type="EMBL" id="CAI5790511.1"/>
    </source>
</evidence>